<evidence type="ECO:0000313" key="2">
    <source>
        <dbReference type="Proteomes" id="UP000259273"/>
    </source>
</evidence>
<dbReference type="Pfam" id="PF06980">
    <property type="entry name" value="DUF1302"/>
    <property type="match status" value="1"/>
</dbReference>
<feature type="non-terminal residue" evidence="1">
    <location>
        <position position="1"/>
    </location>
</feature>
<evidence type="ECO:0000313" key="1">
    <source>
        <dbReference type="EMBL" id="HAN26546.1"/>
    </source>
</evidence>
<gene>
    <name evidence="1" type="ORF">DCP75_02240</name>
</gene>
<dbReference type="InterPro" id="IPR010727">
    <property type="entry name" value="DUF1302"/>
</dbReference>
<dbReference type="AlphaFoldDB" id="A0A3C1KJY9"/>
<accession>A0A3C1KJY9</accession>
<dbReference type="STRING" id="1121937.GCA_000423125_00817"/>
<proteinExistence type="predicted"/>
<comment type="caution">
    <text evidence="1">The sequence shown here is derived from an EMBL/GenBank/DDBJ whole genome shotgun (WGS) entry which is preliminary data.</text>
</comment>
<name>A0A3C1KJY9_9GAMM</name>
<organism evidence="1 2">
    <name type="scientific">Haliea salexigens</name>
    <dbReference type="NCBI Taxonomy" id="287487"/>
    <lineage>
        <taxon>Bacteria</taxon>
        <taxon>Pseudomonadati</taxon>
        <taxon>Pseudomonadota</taxon>
        <taxon>Gammaproteobacteria</taxon>
        <taxon>Cellvibrionales</taxon>
        <taxon>Halieaceae</taxon>
        <taxon>Haliea</taxon>
    </lineage>
</organism>
<dbReference type="EMBL" id="DMND01000042">
    <property type="protein sequence ID" value="HAN26546.1"/>
    <property type="molecule type" value="Genomic_DNA"/>
</dbReference>
<sequence length="187" mass="20640">QFQMTFIKFFEQVLGAQRLSFASEVGAVWLSGMDDSINYGRSPNYGVGDFEPFNSNFALWPGSPVACDSHPAAEAFAGIRPNSNGDYCTNDGFTDDFSWGYRVRAGLEYTDVLAGINLTPNMAWSHDVKGTSPAPNFVEDRIALSVGVTADYLNVYRADLSYTSYFGADYDELKDRDFVSLSFSVAF</sequence>
<dbReference type="Proteomes" id="UP000259273">
    <property type="component" value="Unassembled WGS sequence"/>
</dbReference>
<reference evidence="1 2" key="1">
    <citation type="journal article" date="2018" name="Nat. Biotechnol.">
        <title>A standardized bacterial taxonomy based on genome phylogeny substantially revises the tree of life.</title>
        <authorList>
            <person name="Parks D.H."/>
            <person name="Chuvochina M."/>
            <person name="Waite D.W."/>
            <person name="Rinke C."/>
            <person name="Skarshewski A."/>
            <person name="Chaumeil P.A."/>
            <person name="Hugenholtz P."/>
        </authorList>
    </citation>
    <scope>NUCLEOTIDE SEQUENCE [LARGE SCALE GENOMIC DNA]</scope>
    <source>
        <strain evidence="1">UBA9158</strain>
    </source>
</reference>
<protein>
    <submittedName>
        <fullName evidence="1">DUF1302 domain-containing protein</fullName>
    </submittedName>
</protein>